<dbReference type="SUPFAM" id="SSF51905">
    <property type="entry name" value="FAD/NAD(P)-binding domain"/>
    <property type="match status" value="1"/>
</dbReference>
<dbReference type="PANTHER" id="PTHR43747:SF1">
    <property type="entry name" value="SLR1998 PROTEIN"/>
    <property type="match status" value="1"/>
</dbReference>
<dbReference type="Gene3D" id="3.50.50.60">
    <property type="entry name" value="FAD/NAD(P)-binding domain"/>
    <property type="match status" value="1"/>
</dbReference>
<feature type="domain" description="FAD-binding" evidence="2">
    <location>
        <begin position="9"/>
        <end position="332"/>
    </location>
</feature>
<protein>
    <submittedName>
        <fullName evidence="3">FADH2-dependent halogenase</fullName>
    </submittedName>
</protein>
<comment type="similarity">
    <text evidence="1">Belongs to the flavin-dependent halogenase family. Bacterial tryptophan halogenase subfamily.</text>
</comment>
<reference evidence="3" key="1">
    <citation type="submission" date="2022-06" db="EMBL/GenBank/DDBJ databases">
        <title>Genomic Encyclopedia of Archaeal and Bacterial Type Strains, Phase II (KMG-II): from individual species to whole genera.</title>
        <authorList>
            <person name="Goeker M."/>
        </authorList>
    </citation>
    <scope>NUCLEOTIDE SEQUENCE</scope>
    <source>
        <strain evidence="3">DSM 43935</strain>
    </source>
</reference>
<gene>
    <name evidence="3" type="ORF">LX83_007167</name>
</gene>
<dbReference type="AlphaFoldDB" id="A0AAE3GL99"/>
<evidence type="ECO:0000259" key="2">
    <source>
        <dbReference type="Pfam" id="PF01494"/>
    </source>
</evidence>
<dbReference type="PRINTS" id="PR00420">
    <property type="entry name" value="RNGMNOXGNASE"/>
</dbReference>
<evidence type="ECO:0000256" key="1">
    <source>
        <dbReference type="ARBA" id="ARBA00038396"/>
    </source>
</evidence>
<dbReference type="InterPro" id="IPR002938">
    <property type="entry name" value="FAD-bd"/>
</dbReference>
<sequence>MPTPHEERFDVVIIGGGPAGSSSATVLSQAGYSVLVLERLQFPRFHIGESMLTYSAAIFDQLGVGDAVRAANFPVKKGAEFCNPDGSFRRVDFADQGQHRMSSTYQVERADFDQLLLEHASASGATVRHGAKVTQLVLDGERVTGVRYTLDGTTTVVHARRVIDASGRAGVIANQHLKARKIADKLRMVAVFKHFGDVDETTNPGTPGDIQIGSHPDGWVWAIPIRPDKLSVGTVTRPETLKRLTPEGVYAEHLARIPRISGRVANATPLTGLHTESDFTYYSETVSGPGFFVVGDAGCFVDPIFSAGVLLAIATGMRAGKLTADLLAGRLSEADAIASYDRFYKTGYDTYFRLIYAFYEHDFKIGRFLKSSGVWVEPVWVARLLGGDFWSEKNALANHLRGIAEYQTFAPFEPLFGCPVYPGLDEQESADVALDEVPAAVLVP</sequence>
<evidence type="ECO:0000313" key="3">
    <source>
        <dbReference type="EMBL" id="MCP2170276.1"/>
    </source>
</evidence>
<name>A0AAE3GL99_9PSEU</name>
<dbReference type="InterPro" id="IPR036188">
    <property type="entry name" value="FAD/NAD-bd_sf"/>
</dbReference>
<comment type="caution">
    <text evidence="3">The sequence shown here is derived from an EMBL/GenBank/DDBJ whole genome shotgun (WGS) entry which is preliminary data.</text>
</comment>
<dbReference type="GO" id="GO:0071949">
    <property type="term" value="F:FAD binding"/>
    <property type="evidence" value="ECO:0007669"/>
    <property type="project" value="InterPro"/>
</dbReference>
<evidence type="ECO:0000313" key="4">
    <source>
        <dbReference type="Proteomes" id="UP001206128"/>
    </source>
</evidence>
<proteinExistence type="inferred from homology"/>
<keyword evidence="4" id="KW-1185">Reference proteome</keyword>
<dbReference type="Proteomes" id="UP001206128">
    <property type="component" value="Unassembled WGS sequence"/>
</dbReference>
<dbReference type="RefSeq" id="WP_253780358.1">
    <property type="nucleotide sequence ID" value="NZ_JAMTCK010000028.1"/>
</dbReference>
<dbReference type="PANTHER" id="PTHR43747">
    <property type="entry name" value="FAD-BINDING PROTEIN"/>
    <property type="match status" value="1"/>
</dbReference>
<dbReference type="Pfam" id="PF01494">
    <property type="entry name" value="FAD_binding_3"/>
    <property type="match status" value="1"/>
</dbReference>
<organism evidence="3 4">
    <name type="scientific">Goodfellowiella coeruleoviolacea</name>
    <dbReference type="NCBI Taxonomy" id="334858"/>
    <lineage>
        <taxon>Bacteria</taxon>
        <taxon>Bacillati</taxon>
        <taxon>Actinomycetota</taxon>
        <taxon>Actinomycetes</taxon>
        <taxon>Pseudonocardiales</taxon>
        <taxon>Pseudonocardiaceae</taxon>
        <taxon>Goodfellowiella</taxon>
    </lineage>
</organism>
<accession>A0AAE3GL99</accession>
<dbReference type="EMBL" id="JAMTCK010000028">
    <property type="protein sequence ID" value="MCP2170276.1"/>
    <property type="molecule type" value="Genomic_DNA"/>
</dbReference>
<dbReference type="InterPro" id="IPR050816">
    <property type="entry name" value="Flavin-dep_Halogenase_NPB"/>
</dbReference>